<evidence type="ECO:0000259" key="8">
    <source>
        <dbReference type="Pfam" id="PF08240"/>
    </source>
</evidence>
<dbReference type="Pfam" id="PF08240">
    <property type="entry name" value="ADH_N"/>
    <property type="match status" value="1"/>
</dbReference>
<dbReference type="EMBL" id="GG663746">
    <property type="protein sequence ID" value="EEH53213.1"/>
    <property type="molecule type" value="Genomic_DNA"/>
</dbReference>
<dbReference type="RefSeq" id="XP_003062394.1">
    <property type="nucleotide sequence ID" value="XM_003062348.1"/>
</dbReference>
<dbReference type="SUPFAM" id="SSF50129">
    <property type="entry name" value="GroES-like"/>
    <property type="match status" value="1"/>
</dbReference>
<feature type="non-terminal residue" evidence="9">
    <location>
        <position position="1"/>
    </location>
</feature>
<keyword evidence="3" id="KW-0521">NADP</keyword>
<organism evidence="10">
    <name type="scientific">Micromonas pusilla (strain CCMP1545)</name>
    <name type="common">Picoplanktonic green alga</name>
    <dbReference type="NCBI Taxonomy" id="564608"/>
    <lineage>
        <taxon>Eukaryota</taxon>
        <taxon>Viridiplantae</taxon>
        <taxon>Chlorophyta</taxon>
        <taxon>Mamiellophyceae</taxon>
        <taxon>Mamiellales</taxon>
        <taxon>Mamiellaceae</taxon>
        <taxon>Micromonas</taxon>
    </lineage>
</organism>
<sequence length="313" mass="33181">ALPLPKTTRALTYDAHGSPTRALTLARDLPLPPLGARGALVRWLAAPVNPADLNVVEGVYPLRPASFPAVGGNEGVGVVVRLAADAGDVVVEVGDVVVPAAPGPGGVGGTWREWAVVDASRLRVAPSDLPLAETAQMSVNPPTAFRMLHDFVPMPRLRDDDDDDANLHAVALNAPTSAVGRAAIQLCAMYGVPSVALLRPRAAETEYDADARELKRLGASVVIRDDGAAHRDRETRELLASLPPIKLALNGVGGASSRSLASLLAPRGVVVTYGGMGRKPVEIPVGKSIFEDIEHRGFWLTRWLRDEEAARRR</sequence>
<evidence type="ECO:0000313" key="10">
    <source>
        <dbReference type="Proteomes" id="UP000001876"/>
    </source>
</evidence>
<dbReference type="PANTHER" id="PTHR43981">
    <property type="entry name" value="ENOYL-[ACYL-CARRIER-PROTEIN] REDUCTASE, MITOCHONDRIAL"/>
    <property type="match status" value="1"/>
</dbReference>
<feature type="domain" description="Alcohol dehydrogenase-like C-terminal" evidence="7">
    <location>
        <begin position="178"/>
        <end position="302"/>
    </location>
</feature>
<evidence type="ECO:0000256" key="2">
    <source>
        <dbReference type="ARBA" id="ARBA00010371"/>
    </source>
</evidence>
<dbReference type="KEGG" id="mpp:MICPUCDRAFT_4722"/>
<dbReference type="OrthoDB" id="7482721at2759"/>
<keyword evidence="5" id="KW-0560">Oxidoreductase</keyword>
<dbReference type="OMA" id="YGYTQSK"/>
<dbReference type="Gene3D" id="3.40.50.720">
    <property type="entry name" value="NAD(P)-binding Rossmann-like Domain"/>
    <property type="match status" value="1"/>
</dbReference>
<dbReference type="CDD" id="cd08290">
    <property type="entry name" value="ETR"/>
    <property type="match status" value="1"/>
</dbReference>
<keyword evidence="10" id="KW-1185">Reference proteome</keyword>
<evidence type="ECO:0000256" key="3">
    <source>
        <dbReference type="ARBA" id="ARBA00022857"/>
    </source>
</evidence>
<dbReference type="GO" id="GO:0016491">
    <property type="term" value="F:oxidoreductase activity"/>
    <property type="evidence" value="ECO:0007669"/>
    <property type="project" value="UniProtKB-KW"/>
</dbReference>
<keyword evidence="4" id="KW-0809">Transit peptide</keyword>
<evidence type="ECO:0000256" key="5">
    <source>
        <dbReference type="ARBA" id="ARBA00023002"/>
    </source>
</evidence>
<comment type="subcellular location">
    <subcellularLocation>
        <location evidence="1">Mitochondrion</location>
    </subcellularLocation>
</comment>
<protein>
    <submittedName>
        <fullName evidence="9">Predicted protein</fullName>
    </submittedName>
</protein>
<dbReference type="PANTHER" id="PTHR43981:SF2">
    <property type="entry name" value="ENOYL-[ACYL-CARRIER-PROTEIN] REDUCTASE, MITOCHONDRIAL"/>
    <property type="match status" value="1"/>
</dbReference>
<feature type="domain" description="Alcohol dehydrogenase-like N-terminal" evidence="8">
    <location>
        <begin position="38"/>
        <end position="122"/>
    </location>
</feature>
<name>C1N3L4_MICPC</name>
<evidence type="ECO:0000256" key="4">
    <source>
        <dbReference type="ARBA" id="ARBA00022946"/>
    </source>
</evidence>
<dbReference type="InterPro" id="IPR036291">
    <property type="entry name" value="NAD(P)-bd_dom_sf"/>
</dbReference>
<evidence type="ECO:0000256" key="6">
    <source>
        <dbReference type="ARBA" id="ARBA00023128"/>
    </source>
</evidence>
<evidence type="ECO:0000313" key="9">
    <source>
        <dbReference type="EMBL" id="EEH53213.1"/>
    </source>
</evidence>
<dbReference type="GeneID" id="9687834"/>
<feature type="non-terminal residue" evidence="9">
    <location>
        <position position="313"/>
    </location>
</feature>
<dbReference type="SUPFAM" id="SSF51735">
    <property type="entry name" value="NAD(P)-binding Rossmann-fold domains"/>
    <property type="match status" value="1"/>
</dbReference>
<dbReference type="InterPro" id="IPR013154">
    <property type="entry name" value="ADH-like_N"/>
</dbReference>
<dbReference type="GO" id="GO:0005739">
    <property type="term" value="C:mitochondrion"/>
    <property type="evidence" value="ECO:0007669"/>
    <property type="project" value="UniProtKB-SubCell"/>
</dbReference>
<evidence type="ECO:0000259" key="7">
    <source>
        <dbReference type="Pfam" id="PF00107"/>
    </source>
</evidence>
<evidence type="ECO:0000256" key="1">
    <source>
        <dbReference type="ARBA" id="ARBA00004173"/>
    </source>
</evidence>
<dbReference type="AlphaFoldDB" id="C1N3L4"/>
<dbReference type="Pfam" id="PF00107">
    <property type="entry name" value="ADH_zinc_N"/>
    <property type="match status" value="1"/>
</dbReference>
<dbReference type="GO" id="GO:0006631">
    <property type="term" value="P:fatty acid metabolic process"/>
    <property type="evidence" value="ECO:0007669"/>
    <property type="project" value="TreeGrafter"/>
</dbReference>
<proteinExistence type="inferred from homology"/>
<dbReference type="InterPro" id="IPR011032">
    <property type="entry name" value="GroES-like_sf"/>
</dbReference>
<keyword evidence="6" id="KW-0496">Mitochondrion</keyword>
<dbReference type="InterPro" id="IPR013149">
    <property type="entry name" value="ADH-like_C"/>
</dbReference>
<dbReference type="Gene3D" id="3.90.180.10">
    <property type="entry name" value="Medium-chain alcohol dehydrogenases, catalytic domain"/>
    <property type="match status" value="1"/>
</dbReference>
<gene>
    <name evidence="9" type="ORF">MICPUCDRAFT_4722</name>
</gene>
<dbReference type="Proteomes" id="UP000001876">
    <property type="component" value="Unassembled WGS sequence"/>
</dbReference>
<dbReference type="eggNOG" id="KOG0025">
    <property type="taxonomic scope" value="Eukaryota"/>
</dbReference>
<accession>C1N3L4</accession>
<reference evidence="9 10" key="1">
    <citation type="journal article" date="2009" name="Science">
        <title>Green evolution and dynamic adaptations revealed by genomes of the marine picoeukaryotes Micromonas.</title>
        <authorList>
            <person name="Worden A.Z."/>
            <person name="Lee J.H."/>
            <person name="Mock T."/>
            <person name="Rouze P."/>
            <person name="Simmons M.P."/>
            <person name="Aerts A.L."/>
            <person name="Allen A.E."/>
            <person name="Cuvelier M.L."/>
            <person name="Derelle E."/>
            <person name="Everett M.V."/>
            <person name="Foulon E."/>
            <person name="Grimwood J."/>
            <person name="Gundlach H."/>
            <person name="Henrissat B."/>
            <person name="Napoli C."/>
            <person name="McDonald S.M."/>
            <person name="Parker M.S."/>
            <person name="Rombauts S."/>
            <person name="Salamov A."/>
            <person name="Von Dassow P."/>
            <person name="Badger J.H."/>
            <person name="Coutinho P.M."/>
            <person name="Demir E."/>
            <person name="Dubchak I."/>
            <person name="Gentemann C."/>
            <person name="Eikrem W."/>
            <person name="Gready J.E."/>
            <person name="John U."/>
            <person name="Lanier W."/>
            <person name="Lindquist E.A."/>
            <person name="Lucas S."/>
            <person name="Mayer K.F."/>
            <person name="Moreau H."/>
            <person name="Not F."/>
            <person name="Otillar R."/>
            <person name="Panaud O."/>
            <person name="Pangilinan J."/>
            <person name="Paulsen I."/>
            <person name="Piegu B."/>
            <person name="Poliakov A."/>
            <person name="Robbens S."/>
            <person name="Schmutz J."/>
            <person name="Toulza E."/>
            <person name="Wyss T."/>
            <person name="Zelensky A."/>
            <person name="Zhou K."/>
            <person name="Armbrust E.V."/>
            <person name="Bhattacharya D."/>
            <person name="Goodenough U.W."/>
            <person name="Van de Peer Y."/>
            <person name="Grigoriev I.V."/>
        </authorList>
    </citation>
    <scope>NUCLEOTIDE SEQUENCE [LARGE SCALE GENOMIC DNA]</scope>
    <source>
        <strain evidence="9 10">CCMP1545</strain>
    </source>
</reference>
<dbReference type="STRING" id="564608.C1N3L4"/>
<dbReference type="InterPro" id="IPR051034">
    <property type="entry name" value="Mito_Enoyl-ACP_Reductase"/>
</dbReference>
<comment type="similarity">
    <text evidence="2">Belongs to the zinc-containing alcohol dehydrogenase family. Quinone oxidoreductase subfamily.</text>
</comment>